<sequence>CIKRERECGLSGPWTHSHLTGNSHRFSQCKGKHQTQILTDIKGSFQSLDIGCNPRDAVDAHLLHSTPLYLLHTLAHYVRHLRPLSP</sequence>
<accession>A0A8C0BHQ8</accession>
<organism evidence="1 2">
    <name type="scientific">Buteo japonicus</name>
    <dbReference type="NCBI Taxonomy" id="224669"/>
    <lineage>
        <taxon>Eukaryota</taxon>
        <taxon>Metazoa</taxon>
        <taxon>Chordata</taxon>
        <taxon>Craniata</taxon>
        <taxon>Vertebrata</taxon>
        <taxon>Euteleostomi</taxon>
        <taxon>Archelosauria</taxon>
        <taxon>Archosauria</taxon>
        <taxon>Dinosauria</taxon>
        <taxon>Saurischia</taxon>
        <taxon>Theropoda</taxon>
        <taxon>Coelurosauria</taxon>
        <taxon>Aves</taxon>
        <taxon>Neognathae</taxon>
        <taxon>Neoaves</taxon>
        <taxon>Telluraves</taxon>
        <taxon>Accipitrimorphae</taxon>
        <taxon>Accipitriformes</taxon>
        <taxon>Accipitridae</taxon>
        <taxon>Accipitrinae</taxon>
        <taxon>Buteo</taxon>
    </lineage>
</organism>
<reference evidence="1" key="2">
    <citation type="submission" date="2025-09" db="UniProtKB">
        <authorList>
            <consortium name="Ensembl"/>
        </authorList>
    </citation>
    <scope>IDENTIFICATION</scope>
</reference>
<evidence type="ECO:0000313" key="2">
    <source>
        <dbReference type="Proteomes" id="UP000694555"/>
    </source>
</evidence>
<name>A0A8C0BHQ8_9AVES</name>
<proteinExistence type="predicted"/>
<dbReference type="AlphaFoldDB" id="A0A8C0BHQ8"/>
<dbReference type="Proteomes" id="UP000694555">
    <property type="component" value="Unplaced"/>
</dbReference>
<protein>
    <submittedName>
        <fullName evidence="1">Uncharacterized protein</fullName>
    </submittedName>
</protein>
<reference evidence="1" key="1">
    <citation type="submission" date="2025-08" db="UniProtKB">
        <authorList>
            <consortium name="Ensembl"/>
        </authorList>
    </citation>
    <scope>IDENTIFICATION</scope>
</reference>
<dbReference type="Ensembl" id="ENSBJAT00000017859.1">
    <property type="protein sequence ID" value="ENSBJAP00000017383.1"/>
    <property type="gene ID" value="ENSBJAG00000011456.1"/>
</dbReference>
<keyword evidence="2" id="KW-1185">Reference proteome</keyword>
<evidence type="ECO:0000313" key="1">
    <source>
        <dbReference type="Ensembl" id="ENSBJAP00000017383.1"/>
    </source>
</evidence>